<evidence type="ECO:0000313" key="1">
    <source>
        <dbReference type="EMBL" id="KXV79575.1"/>
    </source>
</evidence>
<name>A0A149VH89_9PROT</name>
<dbReference type="PATRIC" id="fig|178901.15.peg.2810"/>
<organism evidence="1 2">
    <name type="scientific">Acetobacter malorum</name>
    <dbReference type="NCBI Taxonomy" id="178901"/>
    <lineage>
        <taxon>Bacteria</taxon>
        <taxon>Pseudomonadati</taxon>
        <taxon>Pseudomonadota</taxon>
        <taxon>Alphaproteobacteria</taxon>
        <taxon>Acetobacterales</taxon>
        <taxon>Acetobacteraceae</taxon>
        <taxon>Acetobacter</taxon>
    </lineage>
</organism>
<comment type="caution">
    <text evidence="1">The sequence shown here is derived from an EMBL/GenBank/DDBJ whole genome shotgun (WGS) entry which is preliminary data.</text>
</comment>
<gene>
    <name evidence="1" type="ORF">AD953_01715</name>
</gene>
<dbReference type="EMBL" id="LHZZ01000247">
    <property type="protein sequence ID" value="KXV79575.1"/>
    <property type="molecule type" value="Genomic_DNA"/>
</dbReference>
<evidence type="ECO:0000313" key="2">
    <source>
        <dbReference type="Proteomes" id="UP000075538"/>
    </source>
</evidence>
<reference evidence="1 2" key="1">
    <citation type="submission" date="2015-06" db="EMBL/GenBank/DDBJ databases">
        <title>Improved classification and identification of acetic acid bacteria using matrix-assisted laser desorption/ionization time-of-flight mass spectrometry; Gluconobacter nephelii and Gluconobacter uchimurae are later heterotypic synonyms of Gluconobacter japonicus and Gluconobacter oxydans, respectively.</title>
        <authorList>
            <person name="Li L."/>
            <person name="Cleenwerck I."/>
            <person name="De Vuyst L."/>
            <person name="Vandamme P."/>
        </authorList>
    </citation>
    <scope>NUCLEOTIDE SEQUENCE [LARGE SCALE GENOMIC DNA]</scope>
    <source>
        <strain evidence="1 2">LMG 1604</strain>
    </source>
</reference>
<accession>A0A149VH89</accession>
<protein>
    <submittedName>
        <fullName evidence="1">Uncharacterized protein</fullName>
    </submittedName>
</protein>
<proteinExistence type="predicted"/>
<sequence length="135" mass="15229">LEKMASSWRDGRIKQHLLCKLLKLRENYPQLFIKPRYEAVSVQGELADHVVAFQCVSEDMKMLVIATRFGLSLSMDDALRSHTKGWGTTHLSLSEGEGSEDWKSILWGNTFKNSSAFGLDCFYGAVPFDVLIASR</sequence>
<dbReference type="AlphaFoldDB" id="A0A149VH89"/>
<feature type="non-terminal residue" evidence="1">
    <location>
        <position position="1"/>
    </location>
</feature>
<dbReference type="Proteomes" id="UP000075538">
    <property type="component" value="Unassembled WGS sequence"/>
</dbReference>